<organism evidence="1 2">
    <name type="scientific">Candidatus Scalindua rubra</name>
    <dbReference type="NCBI Taxonomy" id="1872076"/>
    <lineage>
        <taxon>Bacteria</taxon>
        <taxon>Pseudomonadati</taxon>
        <taxon>Planctomycetota</taxon>
        <taxon>Candidatus Brocadiia</taxon>
        <taxon>Candidatus Brocadiales</taxon>
        <taxon>Candidatus Scalinduaceae</taxon>
        <taxon>Candidatus Scalindua</taxon>
    </lineage>
</organism>
<sequence length="63" mass="7206">MRTNIVLDDNLVKKALKLSCANTKKELINLVLKEFIQNHSRLDIRDLKGNLSVLLPKVSFVFP</sequence>
<dbReference type="Proteomes" id="UP000094056">
    <property type="component" value="Unassembled WGS sequence"/>
</dbReference>
<protein>
    <recommendedName>
        <fullName evidence="3">Type II toxin-antitoxin system VapB family antitoxin</fullName>
    </recommendedName>
</protein>
<dbReference type="InterPro" id="IPR019239">
    <property type="entry name" value="VapB_antitoxin"/>
</dbReference>
<evidence type="ECO:0008006" key="3">
    <source>
        <dbReference type="Google" id="ProtNLM"/>
    </source>
</evidence>
<name>A0A1E3XBF7_9BACT</name>
<accession>A0A1E3XBF7</accession>
<dbReference type="Pfam" id="PF09957">
    <property type="entry name" value="VapB_antitoxin"/>
    <property type="match status" value="1"/>
</dbReference>
<reference evidence="1 2" key="1">
    <citation type="submission" date="2016-07" db="EMBL/GenBank/DDBJ databases">
        <title>Draft genome of Scalindua rubra, obtained from a brine-seawater interface in the Red Sea, sheds light on salt adaptation in anammox bacteria.</title>
        <authorList>
            <person name="Speth D.R."/>
            <person name="Lagkouvardos I."/>
            <person name="Wang Y."/>
            <person name="Qian P.-Y."/>
            <person name="Dutilh B.E."/>
            <person name="Jetten M.S."/>
        </authorList>
    </citation>
    <scope>NUCLEOTIDE SEQUENCE [LARGE SCALE GENOMIC DNA]</scope>
    <source>
        <strain evidence="1">BSI-1</strain>
    </source>
</reference>
<evidence type="ECO:0000313" key="2">
    <source>
        <dbReference type="Proteomes" id="UP000094056"/>
    </source>
</evidence>
<dbReference type="AlphaFoldDB" id="A0A1E3XBF7"/>
<comment type="caution">
    <text evidence="1">The sequence shown here is derived from an EMBL/GenBank/DDBJ whole genome shotgun (WGS) entry which is preliminary data.</text>
</comment>
<evidence type="ECO:0000313" key="1">
    <source>
        <dbReference type="EMBL" id="ODS32938.1"/>
    </source>
</evidence>
<dbReference type="EMBL" id="MAYW01000043">
    <property type="protein sequence ID" value="ODS32938.1"/>
    <property type="molecule type" value="Genomic_DNA"/>
</dbReference>
<proteinExistence type="predicted"/>
<gene>
    <name evidence="1" type="ORF">SCARUB_01939</name>
</gene>